<evidence type="ECO:0000313" key="9">
    <source>
        <dbReference type="Proteomes" id="UP000789901"/>
    </source>
</evidence>
<keyword evidence="3" id="KW-0698">rRNA processing</keyword>
<comment type="subcellular location">
    <subcellularLocation>
        <location evidence="1">Nucleus</location>
        <location evidence="1">Nucleolus</location>
    </subcellularLocation>
</comment>
<dbReference type="Proteomes" id="UP000789901">
    <property type="component" value="Unassembled WGS sequence"/>
</dbReference>
<keyword evidence="9" id="KW-1185">Reference proteome</keyword>
<feature type="compositionally biased region" description="Acidic residues" evidence="7">
    <location>
        <begin position="106"/>
        <end position="131"/>
    </location>
</feature>
<proteinExistence type="inferred from homology"/>
<dbReference type="EMBL" id="CAJVQB010035355">
    <property type="protein sequence ID" value="CAG8822430.1"/>
    <property type="molecule type" value="Genomic_DNA"/>
</dbReference>
<feature type="compositionally biased region" description="Acidic residues" evidence="7">
    <location>
        <begin position="218"/>
        <end position="227"/>
    </location>
</feature>
<organism evidence="8 9">
    <name type="scientific">Gigaspora margarita</name>
    <dbReference type="NCBI Taxonomy" id="4874"/>
    <lineage>
        <taxon>Eukaryota</taxon>
        <taxon>Fungi</taxon>
        <taxon>Fungi incertae sedis</taxon>
        <taxon>Mucoromycota</taxon>
        <taxon>Glomeromycotina</taxon>
        <taxon>Glomeromycetes</taxon>
        <taxon>Diversisporales</taxon>
        <taxon>Gigasporaceae</taxon>
        <taxon>Gigaspora</taxon>
    </lineage>
</organism>
<dbReference type="PANTHER" id="PTHR17039">
    <property type="entry name" value="U3 SMALL NUCLEOLAR RIBONUCLEOPROTEIN PROTEIN MPP10"/>
    <property type="match status" value="1"/>
</dbReference>
<evidence type="ECO:0000256" key="3">
    <source>
        <dbReference type="ARBA" id="ARBA00022552"/>
    </source>
</evidence>
<sequence>KPETFIKENQNAYVEALNIAKDLHNLGKKEKRKEPLQWQEIIDNDLIEELVIDKLNNEQIWDEIDKQNNPFLKYVNDELDALDEFLEQQSGKGTANRFSVHSESSDNNDMDVEDDLYEDVQDNDEDEEDSDKEVSNRDTNGLNDDFFNLEEFNKNTEDDVNLSEDDEVDYFADPDELDDELNANDIMYKDFFDPPPKKNKQKQKQNFSNNLRSKLDIDNGENDDEHDNESLNNLVYDLFAKNTSDDKGDELLKSSFHKKQEKIQKQIERLELENVADKDWTLMGEISGKHRPLNSLLEEDLKFDHIVKPVPIITEEVTMKLEDTIKQRILDETFDDVERKQDPNFRPFLPSKLIEISNEQSKKSLAEIYEESYVKQTSDIPDEKDEALKKEHQEIENMFKELCHKLDALSNFHYTPKPPRPEISVIADVPAIAMEEVIPVHVSDGTLLAPEEVYDKKNQEAKDESWTRKQACKTENVGFINRPKASISKQKKREINIRSTDLKL</sequence>
<reference evidence="8 9" key="1">
    <citation type="submission" date="2021-06" db="EMBL/GenBank/DDBJ databases">
        <authorList>
            <person name="Kallberg Y."/>
            <person name="Tangrot J."/>
            <person name="Rosling A."/>
        </authorList>
    </citation>
    <scope>NUCLEOTIDE SEQUENCE [LARGE SCALE GENOMIC DNA]</scope>
    <source>
        <strain evidence="8 9">120-4 pot B 10/14</strain>
    </source>
</reference>
<feature type="region of interest" description="Disordered" evidence="7">
    <location>
        <begin position="187"/>
        <end position="228"/>
    </location>
</feature>
<feature type="compositionally biased region" description="Polar residues" evidence="7">
    <location>
        <begin position="90"/>
        <end position="105"/>
    </location>
</feature>
<feature type="region of interest" description="Disordered" evidence="7">
    <location>
        <begin position="90"/>
        <end position="145"/>
    </location>
</feature>
<evidence type="ECO:0000313" key="8">
    <source>
        <dbReference type="EMBL" id="CAG8822430.1"/>
    </source>
</evidence>
<protein>
    <submittedName>
        <fullName evidence="8">38428_t:CDS:1</fullName>
    </submittedName>
</protein>
<evidence type="ECO:0000256" key="6">
    <source>
        <dbReference type="ARBA" id="ARBA00029455"/>
    </source>
</evidence>
<keyword evidence="4" id="KW-0539">Nucleus</keyword>
<dbReference type="Pfam" id="PF04006">
    <property type="entry name" value="Mpp10"/>
    <property type="match status" value="1"/>
</dbReference>
<keyword evidence="5" id="KW-0687">Ribonucleoprotein</keyword>
<comment type="caution">
    <text evidence="8">The sequence shown here is derived from an EMBL/GenBank/DDBJ whole genome shotgun (WGS) entry which is preliminary data.</text>
</comment>
<feature type="compositionally biased region" description="Basic and acidic residues" evidence="7">
    <location>
        <begin position="187"/>
        <end position="196"/>
    </location>
</feature>
<comment type="similarity">
    <text evidence="6">Belongs to the MPP10 family.</text>
</comment>
<name>A0ABN7W9C2_GIGMA</name>
<evidence type="ECO:0000256" key="7">
    <source>
        <dbReference type="SAM" id="MobiDB-lite"/>
    </source>
</evidence>
<evidence type="ECO:0000256" key="2">
    <source>
        <dbReference type="ARBA" id="ARBA00022517"/>
    </source>
</evidence>
<accession>A0ABN7W9C2</accession>
<evidence type="ECO:0000256" key="1">
    <source>
        <dbReference type="ARBA" id="ARBA00004604"/>
    </source>
</evidence>
<evidence type="ECO:0000256" key="4">
    <source>
        <dbReference type="ARBA" id="ARBA00023242"/>
    </source>
</evidence>
<gene>
    <name evidence="8" type="ORF">GMARGA_LOCUS28093</name>
</gene>
<evidence type="ECO:0000256" key="5">
    <source>
        <dbReference type="ARBA" id="ARBA00023274"/>
    </source>
</evidence>
<dbReference type="InterPro" id="IPR012173">
    <property type="entry name" value="Mpp10"/>
</dbReference>
<dbReference type="PIRSF" id="PIRSF017300">
    <property type="entry name" value="snoRNP_Mpp10"/>
    <property type="match status" value="1"/>
</dbReference>
<dbReference type="PANTHER" id="PTHR17039:SF0">
    <property type="entry name" value="U3 SMALL NUCLEOLAR RIBONUCLEOPROTEIN PROTEIN MPP10"/>
    <property type="match status" value="1"/>
</dbReference>
<feature type="non-terminal residue" evidence="8">
    <location>
        <position position="1"/>
    </location>
</feature>
<keyword evidence="2" id="KW-0690">Ribosome biogenesis</keyword>